<protein>
    <recommendedName>
        <fullName evidence="4">Curli production assembly/transport component CsgG</fullName>
    </recommendedName>
</protein>
<name>A0A7C9MS35_9BURK</name>
<evidence type="ECO:0000313" key="3">
    <source>
        <dbReference type="Proteomes" id="UP000481947"/>
    </source>
</evidence>
<reference evidence="2 3" key="1">
    <citation type="submission" date="2019-09" db="EMBL/GenBank/DDBJ databases">
        <title>Identification of Malikia spinosa a prominent benzene-, toluene-, and ethylbenzene-degrading bacterium: enrichment, isolation and whole genome sequencing.</title>
        <authorList>
            <person name="Tancsics A."/>
            <person name="Revesz F."/>
            <person name="Kriszt B."/>
        </authorList>
    </citation>
    <scope>NUCLEOTIDE SEQUENCE [LARGE SCALE GENOMIC DNA]</scope>
    <source>
        <strain evidence="2 3">AB6</strain>
    </source>
</reference>
<organism evidence="2 3">
    <name type="scientific">Malikia spinosa</name>
    <dbReference type="NCBI Taxonomy" id="86180"/>
    <lineage>
        <taxon>Bacteria</taxon>
        <taxon>Pseudomonadati</taxon>
        <taxon>Pseudomonadota</taxon>
        <taxon>Betaproteobacteria</taxon>
        <taxon>Burkholderiales</taxon>
        <taxon>Comamonadaceae</taxon>
        <taxon>Malikia</taxon>
    </lineage>
</organism>
<accession>A0A7C9MS35</accession>
<evidence type="ECO:0000313" key="2">
    <source>
        <dbReference type="EMBL" id="MYZ52438.1"/>
    </source>
</evidence>
<gene>
    <name evidence="2" type="ORF">F5985_09905</name>
</gene>
<proteinExistence type="predicted"/>
<sequence length="668" mass="72662">MSRYLKPLLWLACIVPVTALAAQEAKVFPVQGFFYDVRSDSKLDPLFREQLVQQSVASLSQRVYDELTQAFGPRAGKLDQRTAGNTFAVSFHVTRANSFSVDKGNSNSDLVVTLTGSIYFTNVISGEILTTISRTVISRAVAANQADLNAERRELFKQALDTLIQDLVTEAPKQFQPVVIETRLTDRAGELLILDAGYRQGLAAGDRIEDSADNLLEIVYAAENYSVGKTVLGSVSLGGQFQKFSAHAATGKDRPRVAVLVEKLPTGYAKDYVARLFAELLGDAAPLSVVQINTGFTQLLQTVREQDGVELSAMKSAERRPPGFIVRLRVPDTVYYEAGTNLDFEKQRRYETRAFADVIDSSGRIIHTATGIDVITDKIVRGVGAGPEERTEVGIKNALTDLAKKLAQIGELKRDRAEIVASSDQSHQINSQGRVYAERQQGVILRKAKARVGKETREILLPTTEASIDGYTGQSPTTLLQGLPIDTGHNKVAVGDLFEVPRLGTPARSAASLAACGPIETLGNTRTPALMELAGSVLGQKMPGMLYAPDAKPLTDGVIGLASGFSAAFPWNLPPVTYCIQPVERVNIGDEQCGAQCERPIVSRYTLRIKKGDEVINRVAFESQFKSTGYYVKSTAPDQLKSLFDADVLDEARGLLEKAVEKISFPSN</sequence>
<feature type="signal peptide" evidence="1">
    <location>
        <begin position="1"/>
        <end position="21"/>
    </location>
</feature>
<dbReference type="EMBL" id="VYSB01000009">
    <property type="protein sequence ID" value="MYZ52438.1"/>
    <property type="molecule type" value="Genomic_DNA"/>
</dbReference>
<dbReference type="Proteomes" id="UP000481947">
    <property type="component" value="Unassembled WGS sequence"/>
</dbReference>
<comment type="caution">
    <text evidence="2">The sequence shown here is derived from an EMBL/GenBank/DDBJ whole genome shotgun (WGS) entry which is preliminary data.</text>
</comment>
<evidence type="ECO:0000256" key="1">
    <source>
        <dbReference type="SAM" id="SignalP"/>
    </source>
</evidence>
<keyword evidence="1" id="KW-0732">Signal</keyword>
<evidence type="ECO:0008006" key="4">
    <source>
        <dbReference type="Google" id="ProtNLM"/>
    </source>
</evidence>
<dbReference type="RefSeq" id="WP_161125281.1">
    <property type="nucleotide sequence ID" value="NZ_VYSB01000009.1"/>
</dbReference>
<dbReference type="AlphaFoldDB" id="A0A7C9MS35"/>
<feature type="chain" id="PRO_5028877814" description="Curli production assembly/transport component CsgG" evidence="1">
    <location>
        <begin position="22"/>
        <end position="668"/>
    </location>
</feature>